<dbReference type="STRING" id="771870.F7W9X7"/>
<evidence type="ECO:0000256" key="1">
    <source>
        <dbReference type="SAM" id="MobiDB-lite"/>
    </source>
</evidence>
<dbReference type="InParanoid" id="F7W9X7"/>
<dbReference type="KEGG" id="smp:10802584"/>
<protein>
    <submittedName>
        <fullName evidence="3">Putative heterokaryon incompatibility protein</fullName>
    </submittedName>
</protein>
<dbReference type="AlphaFoldDB" id="F7W9X7"/>
<sequence>MNRKKSKGVTAELPLSKTSRAPSCPSALPEARQILSEPSQCAPSPPSPPLPPPPPPLPPSPPQPPTETRLCPLSLPPHFRSYEAYIEYCIAKFGPEVIPETAFDRMCAHCTAAFNMIGDIPAGDRIWNTEAPFCTVNEFFRSSTEGNCHVCHCLMAQILNGHESARMLELKTLAMAARHALFGVVGAGDEWHPGGLDDVESKESGIDALGRGDAILTLEIELNDCSSDWDRAEWQGILGITVLGSDGKKAQVVNLGIQLKDKGHANADMLPPGRGFPTALSTAGDASWNQALKWIENCRSHPLCNPVQTSSSRDRWPARLIAVGITGDVQVRICETSQPGFVEEPYLTLSHCWGKKGVPTRLLKENYATFLNGIQLSELPKTFQHAIEVTRKLNTRFIWIDSLCIIQNSPGDEDWIQESAKMHQVYRNSFLNLAAGASPDSSGGFFYQRYPLSVAPFSIPFGENRYLLNTYATEHTNVSKDGLILYTRGWVFQEQLLPRRTLIFGQNELHWECSTCEANESFPVSLERSTDLQELTIFRPDWEKLVEGKLVDSERNDTWNRVITTYFTRSLTKPSDRLVAISGLAEQLGSSWSGITYHAGLWSYRLVRELLWHSLRPCSQRITEIAPSWSWASLNQQSQPELESELRAHTDQDLVDILAEVLEAKTRPKTRTNPFGSVACGGSIRLRSPVLPARITATSDDLSIYNIELQETCDLDALILTDLNVKWDVVSDTEAEKEEAYLAPFEVRTSDGSPSVALHGLVLLKTTTHFRRAGTFFFSDHLYKASLSSGDDSDSGSDSRSVEKVDELSYFKRLRRWKRNLERLKRRGFFPDIDAWFAERVGEDPEERMNYLKKDPYVNGPPLNTNLEHRYPSRVEREYSLRSRSFSRVSPGLPNTTLRTGPRTLCSEWVKGTDITHMKLCEC</sequence>
<feature type="region of interest" description="Disordered" evidence="1">
    <location>
        <begin position="1"/>
        <end position="70"/>
    </location>
</feature>
<feature type="domain" description="Heterokaryon incompatibility" evidence="2">
    <location>
        <begin position="346"/>
        <end position="494"/>
    </location>
</feature>
<evidence type="ECO:0000313" key="4">
    <source>
        <dbReference type="Proteomes" id="UP000001881"/>
    </source>
</evidence>
<gene>
    <name evidence="3" type="primary">putative tol</name>
    <name evidence="3" type="ORF">SMAC_08253</name>
</gene>
<dbReference type="VEuPathDB" id="FungiDB:SMAC_08253"/>
<dbReference type="OrthoDB" id="5347061at2759"/>
<proteinExistence type="predicted"/>
<dbReference type="EMBL" id="CABT02000056">
    <property type="protein sequence ID" value="CCC05244.1"/>
    <property type="molecule type" value="Genomic_DNA"/>
</dbReference>
<dbReference type="GeneID" id="10802584"/>
<dbReference type="InterPro" id="IPR010730">
    <property type="entry name" value="HET"/>
</dbReference>
<name>F7W9X7_SORMK</name>
<dbReference type="OMA" id="EDWIQES"/>
<dbReference type="Proteomes" id="UP000001881">
    <property type="component" value="Unassembled WGS sequence"/>
</dbReference>
<dbReference type="Pfam" id="PF06985">
    <property type="entry name" value="HET"/>
    <property type="match status" value="1"/>
</dbReference>
<evidence type="ECO:0000313" key="3">
    <source>
        <dbReference type="EMBL" id="CCC05244.1"/>
    </source>
</evidence>
<comment type="caution">
    <text evidence="3">The sequence shown here is derived from an EMBL/GenBank/DDBJ whole genome shotgun (WGS) entry which is preliminary data.</text>
</comment>
<dbReference type="eggNOG" id="ENOG502SM75">
    <property type="taxonomic scope" value="Eukaryota"/>
</dbReference>
<dbReference type="PANTHER" id="PTHR33112">
    <property type="entry name" value="DOMAIN PROTEIN, PUTATIVE-RELATED"/>
    <property type="match status" value="1"/>
</dbReference>
<feature type="compositionally biased region" description="Pro residues" evidence="1">
    <location>
        <begin position="43"/>
        <end position="65"/>
    </location>
</feature>
<evidence type="ECO:0000259" key="2">
    <source>
        <dbReference type="Pfam" id="PF06985"/>
    </source>
</evidence>
<keyword evidence="4" id="KW-1185">Reference proteome</keyword>
<organism evidence="3 4">
    <name type="scientific">Sordaria macrospora (strain ATCC MYA-333 / DSM 997 / K(L3346) / K-hell)</name>
    <dbReference type="NCBI Taxonomy" id="771870"/>
    <lineage>
        <taxon>Eukaryota</taxon>
        <taxon>Fungi</taxon>
        <taxon>Dikarya</taxon>
        <taxon>Ascomycota</taxon>
        <taxon>Pezizomycotina</taxon>
        <taxon>Sordariomycetes</taxon>
        <taxon>Sordariomycetidae</taxon>
        <taxon>Sordariales</taxon>
        <taxon>Sordariaceae</taxon>
        <taxon>Sordaria</taxon>
    </lineage>
</organism>
<accession>F7W9X7</accession>
<dbReference type="PANTHER" id="PTHR33112:SF10">
    <property type="entry name" value="TOL"/>
    <property type="match status" value="1"/>
</dbReference>
<dbReference type="HOGENOM" id="CLU_002639_3_0_1"/>
<reference evidence="3 4" key="1">
    <citation type="journal article" date="2010" name="PLoS Genet.">
        <title>De novo assembly of a 40 Mb eukaryotic genome from short sequence reads: Sordaria macrospora, a model organism for fungal morphogenesis.</title>
        <authorList>
            <person name="Nowrousian M."/>
            <person name="Stajich J."/>
            <person name="Chu M."/>
            <person name="Engh I."/>
            <person name="Espagne E."/>
            <person name="Halliday K."/>
            <person name="Kamerewerd J."/>
            <person name="Kempken F."/>
            <person name="Knab B."/>
            <person name="Kuo H.C."/>
            <person name="Osiewacz H.D."/>
            <person name="Poeggeler S."/>
            <person name="Read N."/>
            <person name="Seiler S."/>
            <person name="Smith K."/>
            <person name="Zickler D."/>
            <person name="Kueck U."/>
            <person name="Freitag M."/>
        </authorList>
    </citation>
    <scope>NUCLEOTIDE SEQUENCE [LARGE SCALE GENOMIC DNA]</scope>
    <source>
        <strain evidence="4">ATCC MYA-333 / DSM 997 / K(L3346) / K-hell</strain>
        <tissue evidence="3">Mycelium</tissue>
    </source>
</reference>